<dbReference type="PROSITE" id="PS50004">
    <property type="entry name" value="C2"/>
    <property type="match status" value="1"/>
</dbReference>
<dbReference type="OrthoDB" id="73919at2759"/>
<name>A0A6A1UZF0_9ROSI</name>
<evidence type="ECO:0000256" key="11">
    <source>
        <dbReference type="ARBA" id="ARBA00024037"/>
    </source>
</evidence>
<keyword evidence="5" id="KW-0938">Abscisic acid signaling pathway</keyword>
<dbReference type="GO" id="GO:0005634">
    <property type="term" value="C:nucleus"/>
    <property type="evidence" value="ECO:0007669"/>
    <property type="project" value="UniProtKB-SubCell"/>
</dbReference>
<keyword evidence="9" id="KW-0472">Membrane</keyword>
<dbReference type="Proteomes" id="UP000516437">
    <property type="component" value="Chromosome 7"/>
</dbReference>
<evidence type="ECO:0000256" key="6">
    <source>
        <dbReference type="ARBA" id="ARBA00022723"/>
    </source>
</evidence>
<evidence type="ECO:0000256" key="10">
    <source>
        <dbReference type="ARBA" id="ARBA00023242"/>
    </source>
</evidence>
<dbReference type="PANTHER" id="PTHR45933">
    <property type="entry name" value="PROTEIN C2-DOMAIN ABA-RELATED 4"/>
    <property type="match status" value="1"/>
</dbReference>
<dbReference type="Gene3D" id="2.60.40.150">
    <property type="entry name" value="C2 domain"/>
    <property type="match status" value="1"/>
</dbReference>
<keyword evidence="4" id="KW-1003">Cell membrane</keyword>
<keyword evidence="7" id="KW-0106">Calcium</keyword>
<evidence type="ECO:0000256" key="2">
    <source>
        <dbReference type="ARBA" id="ARBA00004236"/>
    </source>
</evidence>
<keyword evidence="6" id="KW-0479">Metal-binding</keyword>
<dbReference type="InterPro" id="IPR000008">
    <property type="entry name" value="C2_dom"/>
</dbReference>
<dbReference type="AlphaFoldDB" id="A0A6A1UZF0"/>
<gene>
    <name evidence="13" type="ORF">CJ030_MR7G028056</name>
</gene>
<accession>A0A6A1UZF0</accession>
<dbReference type="EMBL" id="RXIC02000025">
    <property type="protein sequence ID" value="KAB1205759.1"/>
    <property type="molecule type" value="Genomic_DNA"/>
</dbReference>
<evidence type="ECO:0000256" key="3">
    <source>
        <dbReference type="ARBA" id="ARBA00022468"/>
    </source>
</evidence>
<comment type="similarity">
    <text evidence="11">Belongs to the plant CAR protein family.</text>
</comment>
<evidence type="ECO:0000313" key="13">
    <source>
        <dbReference type="EMBL" id="KAB1205759.1"/>
    </source>
</evidence>
<keyword evidence="3" id="KW-0343">GTPase activation</keyword>
<evidence type="ECO:0000256" key="1">
    <source>
        <dbReference type="ARBA" id="ARBA00004123"/>
    </source>
</evidence>
<dbReference type="InterPro" id="IPR035892">
    <property type="entry name" value="C2_domain_sf"/>
</dbReference>
<protein>
    <submittedName>
        <fullName evidence="13">ADP-ribosylation factor GTPase-activating protein AGD12</fullName>
    </submittedName>
</protein>
<sequence length="142" mass="16010">MVKLLYHGHGKLKSRVVTNNCNPEWNDELTLSIEDLNVPIHLNVFDRDTFTVDDKMGDAEIDIKPYVECLRMGSEKLPNGSVVNKVQPSGTNCLAEESSCVWNNGKIVQDMRLRLRNVECGEVEVQLEWINFDGSKGLSTES</sequence>
<keyword evidence="8" id="KW-0446">Lipid-binding</keyword>
<evidence type="ECO:0000256" key="8">
    <source>
        <dbReference type="ARBA" id="ARBA00023121"/>
    </source>
</evidence>
<dbReference type="GO" id="GO:0005096">
    <property type="term" value="F:GTPase activator activity"/>
    <property type="evidence" value="ECO:0007669"/>
    <property type="project" value="UniProtKB-KW"/>
</dbReference>
<dbReference type="GO" id="GO:0008289">
    <property type="term" value="F:lipid binding"/>
    <property type="evidence" value="ECO:0007669"/>
    <property type="project" value="UniProtKB-KW"/>
</dbReference>
<evidence type="ECO:0000256" key="5">
    <source>
        <dbReference type="ARBA" id="ARBA00022682"/>
    </source>
</evidence>
<evidence type="ECO:0000256" key="4">
    <source>
        <dbReference type="ARBA" id="ARBA00022475"/>
    </source>
</evidence>
<reference evidence="13 14" key="1">
    <citation type="journal article" date="2019" name="Plant Biotechnol. J.">
        <title>The red bayberry genome and genetic basis of sex determination.</title>
        <authorList>
            <person name="Jia H.M."/>
            <person name="Jia H.J."/>
            <person name="Cai Q.L."/>
            <person name="Wang Y."/>
            <person name="Zhao H.B."/>
            <person name="Yang W.F."/>
            <person name="Wang G.Y."/>
            <person name="Li Y.H."/>
            <person name="Zhan D.L."/>
            <person name="Shen Y.T."/>
            <person name="Niu Q.F."/>
            <person name="Chang L."/>
            <person name="Qiu J."/>
            <person name="Zhao L."/>
            <person name="Xie H.B."/>
            <person name="Fu W.Y."/>
            <person name="Jin J."/>
            <person name="Li X.W."/>
            <person name="Jiao Y."/>
            <person name="Zhou C.C."/>
            <person name="Tu T."/>
            <person name="Chai C.Y."/>
            <person name="Gao J.L."/>
            <person name="Fan L.J."/>
            <person name="van de Weg E."/>
            <person name="Wang J.Y."/>
            <person name="Gao Z.S."/>
        </authorList>
    </citation>
    <scope>NUCLEOTIDE SEQUENCE [LARGE SCALE GENOMIC DNA]</scope>
    <source>
        <tissue evidence="13">Leaves</tissue>
    </source>
</reference>
<proteinExistence type="inferred from homology"/>
<dbReference type="GO" id="GO:0005886">
    <property type="term" value="C:plasma membrane"/>
    <property type="evidence" value="ECO:0007669"/>
    <property type="project" value="UniProtKB-SubCell"/>
</dbReference>
<organism evidence="13 14">
    <name type="scientific">Morella rubra</name>
    <name type="common">Chinese bayberry</name>
    <dbReference type="NCBI Taxonomy" id="262757"/>
    <lineage>
        <taxon>Eukaryota</taxon>
        <taxon>Viridiplantae</taxon>
        <taxon>Streptophyta</taxon>
        <taxon>Embryophyta</taxon>
        <taxon>Tracheophyta</taxon>
        <taxon>Spermatophyta</taxon>
        <taxon>Magnoliopsida</taxon>
        <taxon>eudicotyledons</taxon>
        <taxon>Gunneridae</taxon>
        <taxon>Pentapetalae</taxon>
        <taxon>rosids</taxon>
        <taxon>fabids</taxon>
        <taxon>Fagales</taxon>
        <taxon>Myricaceae</taxon>
        <taxon>Morella</taxon>
    </lineage>
</organism>
<evidence type="ECO:0000256" key="7">
    <source>
        <dbReference type="ARBA" id="ARBA00022837"/>
    </source>
</evidence>
<feature type="domain" description="C2" evidence="12">
    <location>
        <begin position="1"/>
        <end position="77"/>
    </location>
</feature>
<keyword evidence="14" id="KW-1185">Reference proteome</keyword>
<dbReference type="PANTHER" id="PTHR45933:SF12">
    <property type="entry name" value="PROTEIN C2-DOMAIN ABA-RELATED 9"/>
    <property type="match status" value="1"/>
</dbReference>
<evidence type="ECO:0000259" key="12">
    <source>
        <dbReference type="PROSITE" id="PS50004"/>
    </source>
</evidence>
<evidence type="ECO:0000256" key="9">
    <source>
        <dbReference type="ARBA" id="ARBA00023136"/>
    </source>
</evidence>
<dbReference type="SUPFAM" id="SSF49562">
    <property type="entry name" value="C2 domain (Calcium/lipid-binding domain, CaLB)"/>
    <property type="match status" value="1"/>
</dbReference>
<comment type="subcellular location">
    <subcellularLocation>
        <location evidence="2">Cell membrane</location>
    </subcellularLocation>
    <subcellularLocation>
        <location evidence="1">Nucleus</location>
    </subcellularLocation>
</comment>
<keyword evidence="10" id="KW-0539">Nucleus</keyword>
<dbReference type="Pfam" id="PF00168">
    <property type="entry name" value="C2"/>
    <property type="match status" value="1"/>
</dbReference>
<evidence type="ECO:0000313" key="14">
    <source>
        <dbReference type="Proteomes" id="UP000516437"/>
    </source>
</evidence>
<comment type="caution">
    <text evidence="13">The sequence shown here is derived from an EMBL/GenBank/DDBJ whole genome shotgun (WGS) entry which is preliminary data.</text>
</comment>
<dbReference type="InterPro" id="IPR044562">
    <property type="entry name" value="CAR1-11"/>
</dbReference>
<dbReference type="GO" id="GO:0046872">
    <property type="term" value="F:metal ion binding"/>
    <property type="evidence" value="ECO:0007669"/>
    <property type="project" value="UniProtKB-KW"/>
</dbReference>
<dbReference type="GO" id="GO:0009738">
    <property type="term" value="P:abscisic acid-activated signaling pathway"/>
    <property type="evidence" value="ECO:0007669"/>
    <property type="project" value="UniProtKB-KW"/>
</dbReference>